<dbReference type="InterPro" id="IPR038437">
    <property type="entry name" value="GINS_Psf3_sf"/>
</dbReference>
<dbReference type="AlphaFoldDB" id="A0A1Y1Z3H7"/>
<evidence type="ECO:0000313" key="9">
    <source>
        <dbReference type="EMBL" id="ORY04828.1"/>
    </source>
</evidence>
<evidence type="ECO:0000256" key="5">
    <source>
        <dbReference type="ARBA" id="ARBA00023242"/>
    </source>
</evidence>
<comment type="subcellular location">
    <subcellularLocation>
        <location evidence="1 6">Nucleus</location>
    </subcellularLocation>
</comment>
<evidence type="ECO:0000256" key="6">
    <source>
        <dbReference type="RuleBase" id="RU367161"/>
    </source>
</evidence>
<keyword evidence="5 6" id="KW-0539">Nucleus</keyword>
<dbReference type="PANTHER" id="PTHR22768">
    <property type="entry name" value="DNA REPLICATION COMPLEX GINS PROTEIN PSF3"/>
    <property type="match status" value="1"/>
</dbReference>
<dbReference type="Gene3D" id="1.20.58.2050">
    <property type="match status" value="1"/>
</dbReference>
<dbReference type="InterPro" id="IPR036224">
    <property type="entry name" value="GINS_bundle-like_dom_sf"/>
</dbReference>
<organism evidence="9 10">
    <name type="scientific">Basidiobolus meristosporus CBS 931.73</name>
    <dbReference type="NCBI Taxonomy" id="1314790"/>
    <lineage>
        <taxon>Eukaryota</taxon>
        <taxon>Fungi</taxon>
        <taxon>Fungi incertae sedis</taxon>
        <taxon>Zoopagomycota</taxon>
        <taxon>Entomophthoromycotina</taxon>
        <taxon>Basidiobolomycetes</taxon>
        <taxon>Basidiobolales</taxon>
        <taxon>Basidiobolaceae</taxon>
        <taxon>Basidiobolus</taxon>
    </lineage>
</organism>
<dbReference type="Pfam" id="PF22466">
    <property type="entry name" value="PSF3_N"/>
    <property type="match status" value="1"/>
</dbReference>
<comment type="function">
    <text evidence="6">The GINS complex plays an essential role in the initiation of DNA replication.</text>
</comment>
<dbReference type="FunCoup" id="A0A1Y1Z3H7">
    <property type="interactions" value="252"/>
</dbReference>
<feature type="domain" description="DNA replication complex GINS protein PSF3 N-terminal" evidence="8">
    <location>
        <begin position="5"/>
        <end position="56"/>
    </location>
</feature>
<dbReference type="Proteomes" id="UP000193498">
    <property type="component" value="Unassembled WGS sequence"/>
</dbReference>
<dbReference type="GO" id="GO:0000811">
    <property type="term" value="C:GINS complex"/>
    <property type="evidence" value="ECO:0007669"/>
    <property type="project" value="UniProtKB-UniRule"/>
</dbReference>
<keyword evidence="4 6" id="KW-0235">DNA replication</keyword>
<dbReference type="SUPFAM" id="SSF158573">
    <property type="entry name" value="GINS helical bundle-like"/>
    <property type="match status" value="1"/>
</dbReference>
<dbReference type="CDD" id="cd21693">
    <property type="entry name" value="GINS_B_Psf3"/>
    <property type="match status" value="1"/>
</dbReference>
<evidence type="ECO:0000259" key="7">
    <source>
        <dbReference type="Pfam" id="PF05916"/>
    </source>
</evidence>
<dbReference type="InterPro" id="IPR021151">
    <property type="entry name" value="GINS_A"/>
</dbReference>
<dbReference type="Pfam" id="PF05916">
    <property type="entry name" value="Sld5"/>
    <property type="match status" value="1"/>
</dbReference>
<dbReference type="STRING" id="1314790.A0A1Y1Z3H7"/>
<dbReference type="CDD" id="cd11713">
    <property type="entry name" value="GINS_A_psf3"/>
    <property type="match status" value="1"/>
</dbReference>
<evidence type="ECO:0000259" key="8">
    <source>
        <dbReference type="Pfam" id="PF22466"/>
    </source>
</evidence>
<dbReference type="EMBL" id="MCFE01000031">
    <property type="protein sequence ID" value="ORY04828.1"/>
    <property type="molecule type" value="Genomic_DNA"/>
</dbReference>
<dbReference type="InParanoid" id="A0A1Y1Z3H7"/>
<feature type="domain" description="GINS subunit" evidence="7">
    <location>
        <begin position="73"/>
        <end position="165"/>
    </location>
</feature>
<evidence type="ECO:0000256" key="1">
    <source>
        <dbReference type="ARBA" id="ARBA00004123"/>
    </source>
</evidence>
<dbReference type="OrthoDB" id="10251744at2759"/>
<keyword evidence="10" id="KW-1185">Reference proteome</keyword>
<evidence type="ECO:0000256" key="4">
    <source>
        <dbReference type="ARBA" id="ARBA00022705"/>
    </source>
</evidence>
<gene>
    <name evidence="9" type="ORF">K493DRAFT_311216</name>
</gene>
<comment type="similarity">
    <text evidence="2 6">Belongs to the GINS3/PSF3 family.</text>
</comment>
<name>A0A1Y1Z3H7_9FUNG</name>
<evidence type="ECO:0000256" key="3">
    <source>
        <dbReference type="ARBA" id="ARBA00015140"/>
    </source>
</evidence>
<dbReference type="SUPFAM" id="SSF160059">
    <property type="entry name" value="PriA/YqbF domain"/>
    <property type="match status" value="1"/>
</dbReference>
<dbReference type="InterPro" id="IPR055221">
    <property type="entry name" value="PSF3_N"/>
</dbReference>
<comment type="subunit">
    <text evidence="6">Component of the GINS complex.</text>
</comment>
<dbReference type="GO" id="GO:1902975">
    <property type="term" value="P:mitotic DNA replication initiation"/>
    <property type="evidence" value="ECO:0007669"/>
    <property type="project" value="TreeGrafter"/>
</dbReference>
<evidence type="ECO:0000256" key="2">
    <source>
        <dbReference type="ARBA" id="ARBA00006343"/>
    </source>
</evidence>
<proteinExistence type="inferred from homology"/>
<dbReference type="InterPro" id="IPR010492">
    <property type="entry name" value="GINS_Psf3"/>
</dbReference>
<accession>A0A1Y1Z3H7</accession>
<dbReference type="PANTHER" id="PTHR22768:SF0">
    <property type="entry name" value="DNA REPLICATION COMPLEX GINS PROTEIN PSF3"/>
    <property type="match status" value="1"/>
</dbReference>
<protein>
    <recommendedName>
        <fullName evidence="3 6">DNA replication complex GINS protein PSF3</fullName>
    </recommendedName>
</protein>
<sequence>MEDYYDVDAILAEQQRLPLIFKIHAEGLGYLDGSEEPDLAENTRLELPFWLVKQLAQHREWFEVEIPKCYGAKVRNSLRACSTNVNFHSLNPYYYLYGLLLVDLLDDVDLNMVLADAFKARIQLIMDYTQTVQNRVQAEFVTILDETEKELYKIGADSQAALRKWNNRTLFRLKTAEVLQIHGKSTF</sequence>
<comment type="caution">
    <text evidence="9">The sequence shown here is derived from an EMBL/GenBank/DDBJ whole genome shotgun (WGS) entry which is preliminary data.</text>
</comment>
<reference evidence="9 10" key="1">
    <citation type="submission" date="2016-07" db="EMBL/GenBank/DDBJ databases">
        <title>Pervasive Adenine N6-methylation of Active Genes in Fungi.</title>
        <authorList>
            <consortium name="DOE Joint Genome Institute"/>
            <person name="Mondo S.J."/>
            <person name="Dannebaum R.O."/>
            <person name="Kuo R.C."/>
            <person name="Labutti K."/>
            <person name="Haridas S."/>
            <person name="Kuo A."/>
            <person name="Salamov A."/>
            <person name="Ahrendt S.R."/>
            <person name="Lipzen A."/>
            <person name="Sullivan W."/>
            <person name="Andreopoulos W.B."/>
            <person name="Clum A."/>
            <person name="Lindquist E."/>
            <person name="Daum C."/>
            <person name="Ramamoorthy G.K."/>
            <person name="Gryganskyi A."/>
            <person name="Culley D."/>
            <person name="Magnuson J.K."/>
            <person name="James T.Y."/>
            <person name="O'Malley M.A."/>
            <person name="Stajich J.E."/>
            <person name="Spatafora J.W."/>
            <person name="Visel A."/>
            <person name="Grigoriev I.V."/>
        </authorList>
    </citation>
    <scope>NUCLEOTIDE SEQUENCE [LARGE SCALE GENOMIC DNA]</scope>
    <source>
        <strain evidence="9 10">CBS 931.73</strain>
    </source>
</reference>
<evidence type="ECO:0000313" key="10">
    <source>
        <dbReference type="Proteomes" id="UP000193498"/>
    </source>
</evidence>